<dbReference type="GeneID" id="105233116"/>
<reference evidence="1" key="1">
    <citation type="journal article" date="2014" name="BMC Genomics">
        <title>Characterizing the developmental transcriptome of the oriental fruit fly, Bactrocera dorsalis (Diptera: Tephritidae) through comparative genomic analysis with Drosophila melanogaster utilizing modENCODE datasets.</title>
        <authorList>
            <person name="Geib S.M."/>
            <person name="Calla B."/>
            <person name="Hall B."/>
            <person name="Hou S."/>
            <person name="Manoukis N.C."/>
        </authorList>
    </citation>
    <scope>NUCLEOTIDE SEQUENCE</scope>
    <source>
        <strain evidence="1">Punador</strain>
    </source>
</reference>
<organism evidence="1">
    <name type="scientific">Bactrocera dorsalis</name>
    <name type="common">Oriental fruit fly</name>
    <name type="synonym">Dacus dorsalis</name>
    <dbReference type="NCBI Taxonomy" id="27457"/>
    <lineage>
        <taxon>Eukaryota</taxon>
        <taxon>Metazoa</taxon>
        <taxon>Ecdysozoa</taxon>
        <taxon>Arthropoda</taxon>
        <taxon>Hexapoda</taxon>
        <taxon>Insecta</taxon>
        <taxon>Pterygota</taxon>
        <taxon>Neoptera</taxon>
        <taxon>Endopterygota</taxon>
        <taxon>Diptera</taxon>
        <taxon>Brachycera</taxon>
        <taxon>Muscomorpha</taxon>
        <taxon>Tephritoidea</taxon>
        <taxon>Tephritidae</taxon>
        <taxon>Bactrocera</taxon>
        <taxon>Bactrocera</taxon>
    </lineage>
</organism>
<evidence type="ECO:0000313" key="2">
    <source>
        <dbReference type="Proteomes" id="UP001652620"/>
    </source>
</evidence>
<dbReference type="KEGG" id="bdr:105233116"/>
<evidence type="ECO:0000313" key="3">
    <source>
        <dbReference type="RefSeq" id="XP_011213382.2"/>
    </source>
</evidence>
<dbReference type="SMR" id="A0A034VP43"/>
<reference evidence="3" key="2">
    <citation type="submission" date="2025-04" db="UniProtKB">
        <authorList>
            <consortium name="RefSeq"/>
        </authorList>
    </citation>
    <scope>IDENTIFICATION</scope>
    <source>
        <strain evidence="3">Punador</strain>
    </source>
</reference>
<name>A0A034VP43_BACDO</name>
<dbReference type="RefSeq" id="XP_011213382.2">
    <property type="nucleotide sequence ID" value="XM_011215080.3"/>
</dbReference>
<proteinExistence type="predicted"/>
<gene>
    <name evidence="3" type="primary">LOC105233116</name>
</gene>
<dbReference type="Proteomes" id="UP001652620">
    <property type="component" value="Chromosome 4"/>
</dbReference>
<dbReference type="AlphaFoldDB" id="A0A034VP43"/>
<sequence>MVYKVVYSLILSSLILIIRKAHRTDMYLKQLFILSFIVFASVSARSIREVASDHEVPSILNLFETINENFKKFGDTVSKSFNSQKFEESGRDVAKQLDEWGANIKKETENLKDNEAVKSLRESVDKALEEIKQSPDVKVVIEKYKTGADAFLAKINKIKETEEPKLQDLSKKILEQTTTTLQDIANIFQKDVKQ</sequence>
<dbReference type="OrthoDB" id="8051733at2759"/>
<dbReference type="EMBL" id="GAKP01013866">
    <property type="protein sequence ID" value="JAC45086.1"/>
    <property type="molecule type" value="Transcribed_RNA"/>
</dbReference>
<evidence type="ECO:0000313" key="1">
    <source>
        <dbReference type="EMBL" id="JAC45086.1"/>
    </source>
</evidence>
<keyword evidence="2" id="KW-1185">Reference proteome</keyword>
<protein>
    <submittedName>
        <fullName evidence="3">Uncharacterized protein LOC105233116</fullName>
    </submittedName>
</protein>
<accession>A0A034VP43</accession>